<gene>
    <name evidence="1" type="ORF">LCGC14_2886950</name>
</gene>
<name>A0A0F8XYM2_9ZZZZ</name>
<comment type="caution">
    <text evidence="1">The sequence shown here is derived from an EMBL/GenBank/DDBJ whole genome shotgun (WGS) entry which is preliminary data.</text>
</comment>
<feature type="non-terminal residue" evidence="1">
    <location>
        <position position="1"/>
    </location>
</feature>
<organism evidence="1">
    <name type="scientific">marine sediment metagenome</name>
    <dbReference type="NCBI Taxonomy" id="412755"/>
    <lineage>
        <taxon>unclassified sequences</taxon>
        <taxon>metagenomes</taxon>
        <taxon>ecological metagenomes</taxon>
    </lineage>
</organism>
<evidence type="ECO:0000313" key="1">
    <source>
        <dbReference type="EMBL" id="KKK74118.1"/>
    </source>
</evidence>
<dbReference type="AlphaFoldDB" id="A0A0F8XYM2"/>
<reference evidence="1" key="1">
    <citation type="journal article" date="2015" name="Nature">
        <title>Complex archaea that bridge the gap between prokaryotes and eukaryotes.</title>
        <authorList>
            <person name="Spang A."/>
            <person name="Saw J.H."/>
            <person name="Jorgensen S.L."/>
            <person name="Zaremba-Niedzwiedzka K."/>
            <person name="Martijn J."/>
            <person name="Lind A.E."/>
            <person name="van Eijk R."/>
            <person name="Schleper C."/>
            <person name="Guy L."/>
            <person name="Ettema T.J."/>
        </authorList>
    </citation>
    <scope>NUCLEOTIDE SEQUENCE</scope>
</reference>
<sequence length="75" mass="8495">RQSADDLERLIRSKDCRAALDAYSDAGGQLDLAIQSLADADRGGWPTGQLRADWDRSRKRLTKLEKRLFNKCICD</sequence>
<dbReference type="EMBL" id="LAZR01056472">
    <property type="protein sequence ID" value="KKK74118.1"/>
    <property type="molecule type" value="Genomic_DNA"/>
</dbReference>
<accession>A0A0F8XYM2</accession>
<protein>
    <submittedName>
        <fullName evidence="1">Uncharacterized protein</fullName>
    </submittedName>
</protein>
<proteinExistence type="predicted"/>